<proteinExistence type="predicted"/>
<dbReference type="AlphaFoldDB" id="A0A2R5FGZ5"/>
<evidence type="ECO:0000313" key="1">
    <source>
        <dbReference type="EMBL" id="GBG17880.1"/>
    </source>
</evidence>
<protein>
    <submittedName>
        <fullName evidence="1">Uncharacterized protein</fullName>
    </submittedName>
</protein>
<organism evidence="1 2">
    <name type="scientific">Nostoc commune NIES-4072</name>
    <dbReference type="NCBI Taxonomy" id="2005467"/>
    <lineage>
        <taxon>Bacteria</taxon>
        <taxon>Bacillati</taxon>
        <taxon>Cyanobacteriota</taxon>
        <taxon>Cyanophyceae</taxon>
        <taxon>Nostocales</taxon>
        <taxon>Nostocaceae</taxon>
        <taxon>Nostoc</taxon>
    </lineage>
</organism>
<dbReference type="EMBL" id="BDUD01000001">
    <property type="protein sequence ID" value="GBG17880.1"/>
    <property type="molecule type" value="Genomic_DNA"/>
</dbReference>
<comment type="caution">
    <text evidence="1">The sequence shown here is derived from an EMBL/GenBank/DDBJ whole genome shotgun (WGS) entry which is preliminary data.</text>
</comment>
<accession>A0A2R5FGZ5</accession>
<gene>
    <name evidence="1" type="ORF">NIES4072_15420</name>
</gene>
<dbReference type="Proteomes" id="UP000245124">
    <property type="component" value="Unassembled WGS sequence"/>
</dbReference>
<reference evidence="1 2" key="1">
    <citation type="submission" date="2017-06" db="EMBL/GenBank/DDBJ databases">
        <title>Genome sequencing of cyanobaciteial culture collection at National Institute for Environmental Studies (NIES).</title>
        <authorList>
            <person name="Hirose Y."/>
            <person name="Shimura Y."/>
            <person name="Fujisawa T."/>
            <person name="Nakamura Y."/>
            <person name="Kawachi M."/>
        </authorList>
    </citation>
    <scope>NUCLEOTIDE SEQUENCE [LARGE SCALE GENOMIC DNA]</scope>
    <source>
        <strain evidence="1 2">NIES-4072</strain>
    </source>
</reference>
<keyword evidence="2" id="KW-1185">Reference proteome</keyword>
<name>A0A2R5FGZ5_NOSCO</name>
<evidence type="ECO:0000313" key="2">
    <source>
        <dbReference type="Proteomes" id="UP000245124"/>
    </source>
</evidence>
<sequence length="212" mass="24349">MTNDKLECILMSKVYTTQELIKILAAERQACLNGKRLKLEIPVSGNPVIDQFLMTDGLQQFTAYQDFKAAIHEYQRENQVSGIIWREVTVKGKNLNYPEVDSELIALTSDLEILKTAKNSIVEFWYEVSMGMDLYLSFNNNKQYQKIVTSDVERIVQITEWASLCKWENSNFLEMILQLGWGKPEEACYKRGRPQSGSEYIHAVNPGNRPIG</sequence>